<dbReference type="Pfam" id="PF00501">
    <property type="entry name" value="AMP-binding"/>
    <property type="match status" value="1"/>
</dbReference>
<dbReference type="GO" id="GO:0043041">
    <property type="term" value="P:amino acid activation for nonribosomal peptide biosynthetic process"/>
    <property type="evidence" value="ECO:0007669"/>
    <property type="project" value="TreeGrafter"/>
</dbReference>
<dbReference type="FunFam" id="2.30.38.10:FF:000001">
    <property type="entry name" value="Non-ribosomal peptide synthetase PvdI"/>
    <property type="match status" value="1"/>
</dbReference>
<dbReference type="InterPro" id="IPR020806">
    <property type="entry name" value="PKS_PP-bd"/>
</dbReference>
<keyword evidence="7" id="KW-1185">Reference proteome</keyword>
<dbReference type="InterPro" id="IPR006162">
    <property type="entry name" value="Ppantetheine_attach_site"/>
</dbReference>
<reference evidence="6 7" key="1">
    <citation type="submission" date="2020-07" db="EMBL/GenBank/DDBJ databases">
        <title>Genomic Encyclopedia of Archaeal and Bacterial Type Strains, Phase II (KMG-II): from individual species to whole genera.</title>
        <authorList>
            <person name="Goeker M."/>
        </authorList>
    </citation>
    <scope>NUCLEOTIDE SEQUENCE [LARGE SCALE GENOMIC DNA]</scope>
    <source>
        <strain evidence="6 7">DSM 21226</strain>
    </source>
</reference>
<dbReference type="InterPro" id="IPR042099">
    <property type="entry name" value="ANL_N_sf"/>
</dbReference>
<dbReference type="Proteomes" id="UP000518288">
    <property type="component" value="Unassembled WGS sequence"/>
</dbReference>
<dbReference type="PROSITE" id="PS50075">
    <property type="entry name" value="CARRIER"/>
    <property type="match status" value="1"/>
</dbReference>
<evidence type="ECO:0000259" key="5">
    <source>
        <dbReference type="PROSITE" id="PS50075"/>
    </source>
</evidence>
<dbReference type="Gene3D" id="3.30.300.30">
    <property type="match status" value="1"/>
</dbReference>
<comment type="caution">
    <text evidence="6">The sequence shown here is derived from an EMBL/GenBank/DDBJ whole genome shotgun (WGS) entry which is preliminary data.</text>
</comment>
<dbReference type="FunFam" id="3.30.300.30:FF:000010">
    <property type="entry name" value="Enterobactin synthetase component F"/>
    <property type="match status" value="1"/>
</dbReference>
<evidence type="ECO:0000256" key="4">
    <source>
        <dbReference type="ARBA" id="ARBA00022553"/>
    </source>
</evidence>
<sequence length="359" mass="39389">MQPQLVNMYGITETTVHVTYHALDRHSVTRGSSVIGRAIPDLRIYLLDRHLNPVPPGVAGEMHVAGAGLARGYLNRPELTAEKFITADVLGKTERLYRTGDLARWLPDGNLEYLGRIDHQVKLRGFRIELGEIESALSAHEAVSAAAAVLRERAGVKALAGYVILRAAVEVSELKVWLKSRLPEYMVPASVTVLQAMPLTPNGKVDRRALPEPDQVSGTHHLAPRTLTEVHLTRLWEQVLGVRPISIDANFFDLGGHSLLAIRLLACVQQHFGQQLPLKVLFRSSTVAQLADHLDAPPQADLPRHVVPIQPTGHRPALYCLPGAGGQVLYFHTLARHLGAEQPVFGLQDAGDRSWRAPA</sequence>
<name>A0A7Y9R5K7_9BURK</name>
<dbReference type="AlphaFoldDB" id="A0A7Y9R5K7"/>
<keyword evidence="3" id="KW-0596">Phosphopantetheine</keyword>
<dbReference type="FunFam" id="1.10.1200.10:FF:000005">
    <property type="entry name" value="Nonribosomal peptide synthetase 1"/>
    <property type="match status" value="1"/>
</dbReference>
<dbReference type="PANTHER" id="PTHR45527">
    <property type="entry name" value="NONRIBOSOMAL PEPTIDE SYNTHETASE"/>
    <property type="match status" value="1"/>
</dbReference>
<dbReference type="PROSITE" id="PS00012">
    <property type="entry name" value="PHOSPHOPANTETHEINE"/>
    <property type="match status" value="1"/>
</dbReference>
<comment type="similarity">
    <text evidence="2">Belongs to the ATP-dependent AMP-binding enzyme family.</text>
</comment>
<dbReference type="GO" id="GO:0044550">
    <property type="term" value="P:secondary metabolite biosynthetic process"/>
    <property type="evidence" value="ECO:0007669"/>
    <property type="project" value="TreeGrafter"/>
</dbReference>
<dbReference type="InterPro" id="IPR029058">
    <property type="entry name" value="AB_hydrolase_fold"/>
</dbReference>
<gene>
    <name evidence="6" type="ORF">BDD16_004584</name>
</gene>
<protein>
    <submittedName>
        <fullName evidence="6">Acyl carrier protein</fullName>
    </submittedName>
</protein>
<evidence type="ECO:0000313" key="7">
    <source>
        <dbReference type="Proteomes" id="UP000518288"/>
    </source>
</evidence>
<evidence type="ECO:0000256" key="1">
    <source>
        <dbReference type="ARBA" id="ARBA00001957"/>
    </source>
</evidence>
<dbReference type="InterPro" id="IPR025110">
    <property type="entry name" value="AMP-bd_C"/>
</dbReference>
<dbReference type="Pfam" id="PF13193">
    <property type="entry name" value="AMP-binding_C"/>
    <property type="match status" value="1"/>
</dbReference>
<keyword evidence="4" id="KW-0597">Phosphoprotein</keyword>
<accession>A0A7Y9R5K7</accession>
<dbReference type="InterPro" id="IPR009081">
    <property type="entry name" value="PP-bd_ACP"/>
</dbReference>
<dbReference type="InterPro" id="IPR045851">
    <property type="entry name" value="AMP-bd_C_sf"/>
</dbReference>
<dbReference type="SMART" id="SM00823">
    <property type="entry name" value="PKS_PP"/>
    <property type="match status" value="1"/>
</dbReference>
<evidence type="ECO:0000256" key="2">
    <source>
        <dbReference type="ARBA" id="ARBA00006432"/>
    </source>
</evidence>
<organism evidence="6 7">
    <name type="scientific">Sphaerotilus montanus</name>
    <dbReference type="NCBI Taxonomy" id="522889"/>
    <lineage>
        <taxon>Bacteria</taxon>
        <taxon>Pseudomonadati</taxon>
        <taxon>Pseudomonadota</taxon>
        <taxon>Betaproteobacteria</taxon>
        <taxon>Burkholderiales</taxon>
        <taxon>Sphaerotilaceae</taxon>
        <taxon>Sphaerotilus</taxon>
    </lineage>
</organism>
<dbReference type="GO" id="GO:0005829">
    <property type="term" value="C:cytosol"/>
    <property type="evidence" value="ECO:0007669"/>
    <property type="project" value="TreeGrafter"/>
</dbReference>
<evidence type="ECO:0000313" key="6">
    <source>
        <dbReference type="EMBL" id="NYG35522.1"/>
    </source>
</evidence>
<dbReference type="EMBL" id="JACCFH010000002">
    <property type="protein sequence ID" value="NYG35522.1"/>
    <property type="molecule type" value="Genomic_DNA"/>
</dbReference>
<dbReference type="PANTHER" id="PTHR45527:SF14">
    <property type="entry name" value="PLIPASTATIN SYNTHASE SUBUNIT B"/>
    <property type="match status" value="1"/>
</dbReference>
<dbReference type="Gene3D" id="3.40.50.12780">
    <property type="entry name" value="N-terminal domain of ligase-like"/>
    <property type="match status" value="1"/>
</dbReference>
<dbReference type="Pfam" id="PF00550">
    <property type="entry name" value="PP-binding"/>
    <property type="match status" value="1"/>
</dbReference>
<dbReference type="SUPFAM" id="SSF53474">
    <property type="entry name" value="alpha/beta-Hydrolases"/>
    <property type="match status" value="1"/>
</dbReference>
<proteinExistence type="inferred from homology"/>
<dbReference type="GO" id="GO:0031177">
    <property type="term" value="F:phosphopantetheine binding"/>
    <property type="evidence" value="ECO:0007669"/>
    <property type="project" value="InterPro"/>
</dbReference>
<dbReference type="Gene3D" id="3.40.50.1820">
    <property type="entry name" value="alpha/beta hydrolase"/>
    <property type="match status" value="1"/>
</dbReference>
<dbReference type="SUPFAM" id="SSF56801">
    <property type="entry name" value="Acetyl-CoA synthetase-like"/>
    <property type="match status" value="1"/>
</dbReference>
<dbReference type="InterPro" id="IPR000873">
    <property type="entry name" value="AMP-dep_synth/lig_dom"/>
</dbReference>
<evidence type="ECO:0000256" key="3">
    <source>
        <dbReference type="ARBA" id="ARBA00022450"/>
    </source>
</evidence>
<dbReference type="InterPro" id="IPR036736">
    <property type="entry name" value="ACP-like_sf"/>
</dbReference>
<dbReference type="SUPFAM" id="SSF47336">
    <property type="entry name" value="ACP-like"/>
    <property type="match status" value="1"/>
</dbReference>
<feature type="domain" description="Carrier" evidence="5">
    <location>
        <begin position="223"/>
        <end position="298"/>
    </location>
</feature>
<comment type="cofactor">
    <cofactor evidence="1">
        <name>pantetheine 4'-phosphate</name>
        <dbReference type="ChEBI" id="CHEBI:47942"/>
    </cofactor>
</comment>